<dbReference type="Proteomes" id="UP000052167">
    <property type="component" value="Unassembled WGS sequence"/>
</dbReference>
<evidence type="ECO:0000313" key="5">
    <source>
        <dbReference type="EMBL" id="KEQ03205.1"/>
    </source>
</evidence>
<dbReference type="PANTHER" id="PTHR43785:SF12">
    <property type="entry name" value="TYPE-1 GLUTAMINE SYNTHETASE 2"/>
    <property type="match status" value="1"/>
</dbReference>
<dbReference type="GO" id="GO:0006542">
    <property type="term" value="P:glutamine biosynthetic process"/>
    <property type="evidence" value="ECO:0007669"/>
    <property type="project" value="InterPro"/>
</dbReference>
<evidence type="ECO:0000256" key="3">
    <source>
        <dbReference type="RuleBase" id="RU000384"/>
    </source>
</evidence>
<keyword evidence="2" id="KW-0436">Ligase</keyword>
<evidence type="ECO:0000313" key="6">
    <source>
        <dbReference type="Proteomes" id="UP000052167"/>
    </source>
</evidence>
<dbReference type="EMBL" id="JOKJ01000036">
    <property type="protein sequence ID" value="KEQ03205.1"/>
    <property type="molecule type" value="Genomic_DNA"/>
</dbReference>
<evidence type="ECO:0000259" key="4">
    <source>
        <dbReference type="SMART" id="SM01230"/>
    </source>
</evidence>
<comment type="caution">
    <text evidence="5">The sequence shown here is derived from an EMBL/GenBank/DDBJ whole genome shotgun (WGS) entry which is preliminary data.</text>
</comment>
<dbReference type="GO" id="GO:0004356">
    <property type="term" value="F:glutamine synthetase activity"/>
    <property type="evidence" value="ECO:0007669"/>
    <property type="project" value="InterPro"/>
</dbReference>
<comment type="cofactor">
    <cofactor evidence="1">
        <name>Mg(2+)</name>
        <dbReference type="ChEBI" id="CHEBI:18420"/>
    </cofactor>
</comment>
<feature type="domain" description="GS catalytic" evidence="4">
    <location>
        <begin position="136"/>
        <end position="398"/>
    </location>
</feature>
<name>A0A922P103_9HYPH</name>
<dbReference type="InterPro" id="IPR014746">
    <property type="entry name" value="Gln_synth/guanido_kin_cat_dom"/>
</dbReference>
<accession>A0A922P103</accession>
<evidence type="ECO:0000256" key="2">
    <source>
        <dbReference type="ARBA" id="ARBA00022598"/>
    </source>
</evidence>
<sequence>MGRPNFASEIGIDTPERRDALARIAGSIEQQSLEVIRVGFVDTNGIVRVRPIEARHFLQAAANGVPFTTALLAMDSGNFIVQNVFAADGGFGRASMGGAGDMLAMPDPSTFQILPWAERTGFILSDLYLKDGERCRLDPRRLMQDACTRLAEQGYIFIAGIEIEAHIFKVTDPKTALRDCTQPSTPPDVEAFRHGFQHLSDTAVDGLDGILTKLRRAIRAVGLPLRTLEVEWGPGQVEITLDPITGVAAADAAVLLRSTIKQTCQRLGLLATFMARPGLPNVFSCGWHLHQSLSTIVDETNCFASPDDVLSPTGRHYVGGLLRHARAGTAFTNPTINGYKRLNGTPLSPKRATWSVDNKGAMLRVMGGAGDPTVHIENRIGDPAANPYLYMASQILAGLDGITHHQLPGEPSPNPYEVSDAERLPTALSEAIDATAASPFFRFAFGDEYIDHFVALKRHEIGRYEAYVTDWEHKEYFELV</sequence>
<comment type="similarity">
    <text evidence="3">Belongs to the glutamine synthetase family.</text>
</comment>
<dbReference type="Pfam" id="PF00120">
    <property type="entry name" value="Gln-synt_C"/>
    <property type="match status" value="1"/>
</dbReference>
<gene>
    <name evidence="5" type="ORF">GV68_17515</name>
</gene>
<dbReference type="InterPro" id="IPR036651">
    <property type="entry name" value="Gln_synt_N_sf"/>
</dbReference>
<dbReference type="SUPFAM" id="SSF54368">
    <property type="entry name" value="Glutamine synthetase, N-terminal domain"/>
    <property type="match status" value="1"/>
</dbReference>
<dbReference type="PANTHER" id="PTHR43785">
    <property type="entry name" value="GAMMA-GLUTAMYLPUTRESCINE SYNTHETASE"/>
    <property type="match status" value="1"/>
</dbReference>
<dbReference type="SUPFAM" id="SSF55931">
    <property type="entry name" value="Glutamine synthetase/guanido kinase"/>
    <property type="match status" value="1"/>
</dbReference>
<dbReference type="SMART" id="SM01230">
    <property type="entry name" value="Gln-synt_C"/>
    <property type="match status" value="1"/>
</dbReference>
<protein>
    <recommendedName>
        <fullName evidence="4">GS catalytic domain-containing protein</fullName>
    </recommendedName>
</protein>
<organism evidence="5 6">
    <name type="scientific">Pseudorhizobium pelagicum</name>
    <dbReference type="NCBI Taxonomy" id="1509405"/>
    <lineage>
        <taxon>Bacteria</taxon>
        <taxon>Pseudomonadati</taxon>
        <taxon>Pseudomonadota</taxon>
        <taxon>Alphaproteobacteria</taxon>
        <taxon>Hyphomicrobiales</taxon>
        <taxon>Rhizobiaceae</taxon>
        <taxon>Rhizobium/Agrobacterium group</taxon>
        <taxon>Pseudorhizobium</taxon>
    </lineage>
</organism>
<reference evidence="5 6" key="1">
    <citation type="submission" date="2014-06" db="EMBL/GenBank/DDBJ databases">
        <title>Rhizobium pelagicum/R2-400B4.</title>
        <authorList>
            <person name="Kimes N.E."/>
            <person name="Lopez-Perez M."/>
        </authorList>
    </citation>
    <scope>NUCLEOTIDE SEQUENCE [LARGE SCALE GENOMIC DNA]</scope>
    <source>
        <strain evidence="5 6">R2-400B4</strain>
    </source>
</reference>
<keyword evidence="6" id="KW-1185">Reference proteome</keyword>
<dbReference type="AlphaFoldDB" id="A0A922P103"/>
<dbReference type="Gene3D" id="3.30.590.10">
    <property type="entry name" value="Glutamine synthetase/guanido kinase, catalytic domain"/>
    <property type="match status" value="1"/>
</dbReference>
<proteinExistence type="inferred from homology"/>
<evidence type="ECO:0000256" key="1">
    <source>
        <dbReference type="ARBA" id="ARBA00001946"/>
    </source>
</evidence>
<dbReference type="Gene3D" id="3.10.20.70">
    <property type="entry name" value="Glutamine synthetase, N-terminal domain"/>
    <property type="match status" value="1"/>
</dbReference>
<dbReference type="InterPro" id="IPR008146">
    <property type="entry name" value="Gln_synth_cat_dom"/>
</dbReference>